<dbReference type="eggNOG" id="COG0115">
    <property type="taxonomic scope" value="Bacteria"/>
</dbReference>
<evidence type="ECO:0000256" key="9">
    <source>
        <dbReference type="ARBA" id="ARBA00022909"/>
    </source>
</evidence>
<dbReference type="InterPro" id="IPR036038">
    <property type="entry name" value="Aminotransferase-like"/>
</dbReference>
<dbReference type="GO" id="GO:0030170">
    <property type="term" value="F:pyridoxal phosphate binding"/>
    <property type="evidence" value="ECO:0007669"/>
    <property type="project" value="InterPro"/>
</dbReference>
<comment type="pathway">
    <text evidence="4">Amino-acid biosynthesis; L-valine biosynthesis; L-valine from pyruvate: step 4/4.</text>
</comment>
<dbReference type="Gene3D" id="3.30.470.10">
    <property type="match status" value="1"/>
</dbReference>
<dbReference type="OrthoDB" id="9805628at2"/>
<comment type="catalytic activity">
    <reaction evidence="12">
        <text>L-valine + 2-oxoglutarate = 3-methyl-2-oxobutanoate + L-glutamate</text>
        <dbReference type="Rhea" id="RHEA:24813"/>
        <dbReference type="ChEBI" id="CHEBI:11851"/>
        <dbReference type="ChEBI" id="CHEBI:16810"/>
        <dbReference type="ChEBI" id="CHEBI:29985"/>
        <dbReference type="ChEBI" id="CHEBI:57762"/>
        <dbReference type="EC" id="2.6.1.42"/>
    </reaction>
</comment>
<keyword evidence="10 17" id="KW-0456">Lyase</keyword>
<evidence type="ECO:0000256" key="2">
    <source>
        <dbReference type="ARBA" id="ARBA00003109"/>
    </source>
</evidence>
<evidence type="ECO:0000256" key="6">
    <source>
        <dbReference type="ARBA" id="ARBA00009320"/>
    </source>
</evidence>
<name>V2UY26_9GAMM</name>
<dbReference type="AlphaFoldDB" id="V2UY26"/>
<comment type="pathway">
    <text evidence="11">Cofactor biosynthesis; tetrahydrofolate biosynthesis; 4-aminobenzoate from chorismate: step 2/2.</text>
</comment>
<gene>
    <name evidence="17" type="ORF">P256_00655</name>
</gene>
<evidence type="ECO:0000313" key="17">
    <source>
        <dbReference type="EMBL" id="ESK40214.1"/>
    </source>
</evidence>
<evidence type="ECO:0000256" key="11">
    <source>
        <dbReference type="ARBA" id="ARBA00035633"/>
    </source>
</evidence>
<dbReference type="RefSeq" id="WP_023272255.1">
    <property type="nucleotide sequence ID" value="NZ_KI530712.1"/>
</dbReference>
<evidence type="ECO:0000256" key="8">
    <source>
        <dbReference type="ARBA" id="ARBA00022898"/>
    </source>
</evidence>
<dbReference type="GO" id="GO:0004084">
    <property type="term" value="F:branched-chain-amino-acid transaminase activity"/>
    <property type="evidence" value="ECO:0007669"/>
    <property type="project" value="UniProtKB-EC"/>
</dbReference>
<evidence type="ECO:0000313" key="18">
    <source>
        <dbReference type="Proteomes" id="UP000023785"/>
    </source>
</evidence>
<dbReference type="HOGENOM" id="CLU_020844_2_1_6"/>
<evidence type="ECO:0000256" key="10">
    <source>
        <dbReference type="ARBA" id="ARBA00023239"/>
    </source>
</evidence>
<dbReference type="Pfam" id="PF01063">
    <property type="entry name" value="Aminotran_4"/>
    <property type="match status" value="1"/>
</dbReference>
<dbReference type="EC" id="4.1.3.38" evidence="16"/>
<comment type="pathway">
    <text evidence="3">Amino-acid biosynthesis; L-isoleucine biosynthesis; L-isoleucine from 2-oxobutanoate: step 4/4.</text>
</comment>
<dbReference type="SUPFAM" id="SSF56752">
    <property type="entry name" value="D-aminoacid aminotransferase-like PLP-dependent enzymes"/>
    <property type="match status" value="1"/>
</dbReference>
<sequence length="271" mass="31035">MFCFKNGVSVTHTSLLDRAFQYGDGCFTTAYIKNSEIQLWSRHLNRLHQSAECLMLHFDETALEKQLIISLSEIRDFNGTLKIILSRGEGQRGYDFSREKEVDIYLLFFPSHQKATPYSTIAACSILNNKIGITMPNLVGVKSLNRLEQVVLKREATDKGIKEALVLDIQDRIVEGISSNCFLLLNGQWVTPYLGYNGIHGVMRAEILDRMKKSHIICQEREVYIDEVTNIQAMFFCNALHPMQAVQTIDNHILDDQITKQLFDLLKLDQM</sequence>
<dbReference type="PANTHER" id="PTHR42743">
    <property type="entry name" value="AMINO-ACID AMINOTRANSFERASE"/>
    <property type="match status" value="1"/>
</dbReference>
<dbReference type="STRING" id="1392540.P256_00655"/>
<evidence type="ECO:0000256" key="3">
    <source>
        <dbReference type="ARBA" id="ARBA00004824"/>
    </source>
</evidence>
<comment type="pathway">
    <text evidence="5">Amino-acid biosynthesis; L-leucine biosynthesis; L-leucine from 3-methyl-2-oxobutanoate: step 4/4.</text>
</comment>
<proteinExistence type="inferred from homology"/>
<evidence type="ECO:0000256" key="15">
    <source>
        <dbReference type="ARBA" id="ARBA00049529"/>
    </source>
</evidence>
<evidence type="ECO:0000256" key="12">
    <source>
        <dbReference type="ARBA" id="ARBA00048212"/>
    </source>
</evidence>
<evidence type="ECO:0000256" key="5">
    <source>
        <dbReference type="ARBA" id="ARBA00005072"/>
    </source>
</evidence>
<dbReference type="EMBL" id="AYER01000003">
    <property type="protein sequence ID" value="ESK40214.1"/>
    <property type="molecule type" value="Genomic_DNA"/>
</dbReference>
<dbReference type="PATRIC" id="fig|1392540.3.peg.642"/>
<dbReference type="Proteomes" id="UP000023785">
    <property type="component" value="Unassembled WGS sequence"/>
</dbReference>
<evidence type="ECO:0000256" key="13">
    <source>
        <dbReference type="ARBA" id="ARBA00048798"/>
    </source>
</evidence>
<evidence type="ECO:0000256" key="16">
    <source>
        <dbReference type="NCBIfam" id="TIGR03461"/>
    </source>
</evidence>
<keyword evidence="8" id="KW-0663">Pyridoxal phosphate</keyword>
<evidence type="ECO:0000256" key="1">
    <source>
        <dbReference type="ARBA" id="ARBA00001933"/>
    </source>
</evidence>
<dbReference type="InterPro" id="IPR050571">
    <property type="entry name" value="Class-IV_PLP-Dep_Aminotrnsfr"/>
</dbReference>
<dbReference type="Gene3D" id="3.20.10.10">
    <property type="entry name" value="D-amino Acid Aminotransferase, subunit A, domain 2"/>
    <property type="match status" value="1"/>
</dbReference>
<dbReference type="PANTHER" id="PTHR42743:SF11">
    <property type="entry name" value="AMINODEOXYCHORISMATE LYASE"/>
    <property type="match status" value="1"/>
</dbReference>
<dbReference type="InterPro" id="IPR043132">
    <property type="entry name" value="BCAT-like_C"/>
</dbReference>
<dbReference type="InterPro" id="IPR043131">
    <property type="entry name" value="BCAT-like_N"/>
</dbReference>
<comment type="catalytic activity">
    <reaction evidence="14">
        <text>L-leucine + 2-oxoglutarate = 4-methyl-2-oxopentanoate + L-glutamate</text>
        <dbReference type="Rhea" id="RHEA:18321"/>
        <dbReference type="ChEBI" id="CHEBI:16810"/>
        <dbReference type="ChEBI" id="CHEBI:17865"/>
        <dbReference type="ChEBI" id="CHEBI:29985"/>
        <dbReference type="ChEBI" id="CHEBI:57427"/>
        <dbReference type="EC" id="2.6.1.42"/>
    </reaction>
</comment>
<evidence type="ECO:0000256" key="7">
    <source>
        <dbReference type="ARBA" id="ARBA00011738"/>
    </source>
</evidence>
<organism evidence="17 18">
    <name type="scientific">Acinetobacter nectaris CIP 110549</name>
    <dbReference type="NCBI Taxonomy" id="1392540"/>
    <lineage>
        <taxon>Bacteria</taxon>
        <taxon>Pseudomonadati</taxon>
        <taxon>Pseudomonadota</taxon>
        <taxon>Gammaproteobacteria</taxon>
        <taxon>Moraxellales</taxon>
        <taxon>Moraxellaceae</taxon>
        <taxon>Acinetobacter</taxon>
    </lineage>
</organism>
<comment type="caution">
    <text evidence="17">The sequence shown here is derived from an EMBL/GenBank/DDBJ whole genome shotgun (WGS) entry which is preliminary data.</text>
</comment>
<dbReference type="InterPro" id="IPR017824">
    <property type="entry name" value="Aminodeoxychorismate_lyase_IV"/>
</dbReference>
<comment type="subunit">
    <text evidence="7">Homodimer.</text>
</comment>
<dbReference type="GO" id="GO:0046656">
    <property type="term" value="P:folic acid biosynthetic process"/>
    <property type="evidence" value="ECO:0007669"/>
    <property type="project" value="UniProtKB-KW"/>
</dbReference>
<keyword evidence="18" id="KW-1185">Reference proteome</keyword>
<evidence type="ECO:0000256" key="14">
    <source>
        <dbReference type="ARBA" id="ARBA00049229"/>
    </source>
</evidence>
<evidence type="ECO:0000256" key="4">
    <source>
        <dbReference type="ARBA" id="ARBA00004931"/>
    </source>
</evidence>
<dbReference type="NCBIfam" id="TIGR03461">
    <property type="entry name" value="pabC_Proteo"/>
    <property type="match status" value="1"/>
</dbReference>
<reference evidence="17 18" key="1">
    <citation type="submission" date="2013-10" db="EMBL/GenBank/DDBJ databases">
        <title>The Genome Sequence of Acinetobacter nectaris CIP 110549.</title>
        <authorList>
            <consortium name="The Broad Institute Genomics Platform"/>
            <consortium name="The Broad Institute Genome Sequencing Center for Infectious Disease"/>
            <person name="Cerqueira G."/>
            <person name="Feldgarden M."/>
            <person name="Courvalin P."/>
            <person name="Grillot-Courvalin C."/>
            <person name="Clermont D."/>
            <person name="Rocha E."/>
            <person name="Yoon E.-J."/>
            <person name="Nemec A."/>
            <person name="Young S.K."/>
            <person name="Zeng Q."/>
            <person name="Gargeya S."/>
            <person name="Fitzgerald M."/>
            <person name="Abouelleil A."/>
            <person name="Alvarado L."/>
            <person name="Berlin A.M."/>
            <person name="Chapman S.B."/>
            <person name="Gainer-Dewar J."/>
            <person name="Goldberg J."/>
            <person name="Gnerre S."/>
            <person name="Griggs A."/>
            <person name="Gujja S."/>
            <person name="Hansen M."/>
            <person name="Howarth C."/>
            <person name="Imamovic A."/>
            <person name="Ireland A."/>
            <person name="Larimer J."/>
            <person name="McCowan C."/>
            <person name="Murphy C."/>
            <person name="Pearson M."/>
            <person name="Poon T.W."/>
            <person name="Priest M."/>
            <person name="Roberts A."/>
            <person name="Saif S."/>
            <person name="Shea T."/>
            <person name="Sykes S."/>
            <person name="Wortman J."/>
            <person name="Nusbaum C."/>
            <person name="Birren B."/>
        </authorList>
    </citation>
    <scope>NUCLEOTIDE SEQUENCE [LARGE SCALE GENOMIC DNA]</scope>
    <source>
        <strain evidence="17 18">CIP 110549</strain>
    </source>
</reference>
<comment type="similarity">
    <text evidence="6">Belongs to the class-IV pyridoxal-phosphate-dependent aminotransferase family.</text>
</comment>
<dbReference type="GO" id="GO:0008696">
    <property type="term" value="F:4-amino-4-deoxychorismate lyase activity"/>
    <property type="evidence" value="ECO:0007669"/>
    <property type="project" value="UniProtKB-UniRule"/>
</dbReference>
<dbReference type="GO" id="GO:0008153">
    <property type="term" value="P:4-aminobenzoate biosynthetic process"/>
    <property type="evidence" value="ECO:0007669"/>
    <property type="project" value="UniProtKB-UniRule"/>
</dbReference>
<comment type="catalytic activity">
    <reaction evidence="13">
        <text>L-isoleucine + 2-oxoglutarate = (S)-3-methyl-2-oxopentanoate + L-glutamate</text>
        <dbReference type="Rhea" id="RHEA:24801"/>
        <dbReference type="ChEBI" id="CHEBI:16810"/>
        <dbReference type="ChEBI" id="CHEBI:29985"/>
        <dbReference type="ChEBI" id="CHEBI:35146"/>
        <dbReference type="ChEBI" id="CHEBI:58045"/>
        <dbReference type="EC" id="2.6.1.42"/>
    </reaction>
</comment>
<keyword evidence="9" id="KW-0289">Folate biosynthesis</keyword>
<dbReference type="InterPro" id="IPR001544">
    <property type="entry name" value="Aminotrans_IV"/>
</dbReference>
<comment type="cofactor">
    <cofactor evidence="1">
        <name>pyridoxal 5'-phosphate</name>
        <dbReference type="ChEBI" id="CHEBI:597326"/>
    </cofactor>
</comment>
<protein>
    <recommendedName>
        <fullName evidence="16">Aminodeoxychorismate lyase</fullName>
        <ecNumber evidence="16">4.1.3.38</ecNumber>
    </recommendedName>
</protein>
<comment type="function">
    <text evidence="2">Acts on leucine, isoleucine and valine.</text>
</comment>
<comment type="catalytic activity">
    <reaction evidence="15">
        <text>4-amino-4-deoxychorismate = 4-aminobenzoate + pyruvate + H(+)</text>
        <dbReference type="Rhea" id="RHEA:16201"/>
        <dbReference type="ChEBI" id="CHEBI:15361"/>
        <dbReference type="ChEBI" id="CHEBI:15378"/>
        <dbReference type="ChEBI" id="CHEBI:17836"/>
        <dbReference type="ChEBI" id="CHEBI:58406"/>
        <dbReference type="EC" id="4.1.3.38"/>
    </reaction>
</comment>
<accession>V2UY26</accession>